<feature type="domain" description="PTS EIIA type-4" evidence="7">
    <location>
        <begin position="494"/>
        <end position="639"/>
    </location>
</feature>
<dbReference type="Pfam" id="PF00158">
    <property type="entry name" value="Sigma54_activat"/>
    <property type="match status" value="1"/>
</dbReference>
<keyword evidence="4" id="KW-0067">ATP-binding</keyword>
<evidence type="ECO:0000256" key="3">
    <source>
        <dbReference type="ARBA" id="ARBA00022741"/>
    </source>
</evidence>
<dbReference type="PROSITE" id="PS51096">
    <property type="entry name" value="PTS_EIIA_TYPE_4"/>
    <property type="match status" value="1"/>
</dbReference>
<dbReference type="PROSITE" id="PS50045">
    <property type="entry name" value="SIGMA54_INTERACT_4"/>
    <property type="match status" value="1"/>
</dbReference>
<dbReference type="InterPro" id="IPR027417">
    <property type="entry name" value="P-loop_NTPase"/>
</dbReference>
<dbReference type="InterPro" id="IPR003593">
    <property type="entry name" value="AAA+_ATPase"/>
</dbReference>
<dbReference type="GO" id="GO:0006355">
    <property type="term" value="P:regulation of DNA-templated transcription"/>
    <property type="evidence" value="ECO:0007669"/>
    <property type="project" value="InterPro"/>
</dbReference>
<evidence type="ECO:0000259" key="7">
    <source>
        <dbReference type="PROSITE" id="PS51096"/>
    </source>
</evidence>
<organism evidence="9 10">
    <name type="scientific">Pediococcus cellicola</name>
    <dbReference type="NCBI Taxonomy" id="319652"/>
    <lineage>
        <taxon>Bacteria</taxon>
        <taxon>Bacillati</taxon>
        <taxon>Bacillota</taxon>
        <taxon>Bacilli</taxon>
        <taxon>Lactobacillales</taxon>
        <taxon>Lactobacillaceae</taxon>
        <taxon>Pediococcus</taxon>
    </lineage>
</organism>
<dbReference type="Pfam" id="PF00874">
    <property type="entry name" value="PRD"/>
    <property type="match status" value="1"/>
</dbReference>
<dbReference type="GO" id="GO:0009401">
    <property type="term" value="P:phosphoenolpyruvate-dependent sugar phosphotransferase system"/>
    <property type="evidence" value="ECO:0007669"/>
    <property type="project" value="InterPro"/>
</dbReference>
<dbReference type="Proteomes" id="UP000051568">
    <property type="component" value="Unassembled WGS sequence"/>
</dbReference>
<dbReference type="Pfam" id="PF03610">
    <property type="entry name" value="EIIA-man"/>
    <property type="match status" value="1"/>
</dbReference>
<evidence type="ECO:0000259" key="8">
    <source>
        <dbReference type="PROSITE" id="PS51372"/>
    </source>
</evidence>
<dbReference type="GO" id="GO:0016020">
    <property type="term" value="C:membrane"/>
    <property type="evidence" value="ECO:0007669"/>
    <property type="project" value="InterPro"/>
</dbReference>
<dbReference type="Gene3D" id="3.40.50.2300">
    <property type="match status" value="1"/>
</dbReference>
<dbReference type="GO" id="GO:0016740">
    <property type="term" value="F:transferase activity"/>
    <property type="evidence" value="ECO:0007669"/>
    <property type="project" value="UniProtKB-KW"/>
</dbReference>
<dbReference type="InterPro" id="IPR036662">
    <property type="entry name" value="PTS_EIIA_man-typ_sf"/>
</dbReference>
<dbReference type="SUPFAM" id="SSF63520">
    <property type="entry name" value="PTS-regulatory domain, PRD"/>
    <property type="match status" value="1"/>
</dbReference>
<dbReference type="PANTHER" id="PTHR32071:SF38">
    <property type="entry name" value="PSP OPERON TRANSCRIPTIONAL ACTIVATOR"/>
    <property type="match status" value="1"/>
</dbReference>
<dbReference type="InterPro" id="IPR036388">
    <property type="entry name" value="WH-like_DNA-bd_sf"/>
</dbReference>
<dbReference type="EMBL" id="JQBR01000013">
    <property type="protein sequence ID" value="KRN65055.1"/>
    <property type="molecule type" value="Genomic_DNA"/>
</dbReference>
<dbReference type="SMART" id="SM00382">
    <property type="entry name" value="AAA"/>
    <property type="match status" value="1"/>
</dbReference>
<dbReference type="InterPro" id="IPR011608">
    <property type="entry name" value="PRD"/>
</dbReference>
<dbReference type="InterPro" id="IPR036390">
    <property type="entry name" value="WH_DNA-bd_sf"/>
</dbReference>
<dbReference type="Gene3D" id="3.40.50.300">
    <property type="entry name" value="P-loop containing nucleotide triphosphate hydrolases"/>
    <property type="match status" value="1"/>
</dbReference>
<dbReference type="STRING" id="319652.IV80_GL000565"/>
<evidence type="ECO:0000259" key="6">
    <source>
        <dbReference type="PROSITE" id="PS50045"/>
    </source>
</evidence>
<dbReference type="InterPro" id="IPR002078">
    <property type="entry name" value="Sigma_54_int"/>
</dbReference>
<keyword evidence="3" id="KW-0547">Nucleotide-binding</keyword>
<dbReference type="GO" id="GO:0003677">
    <property type="term" value="F:DNA binding"/>
    <property type="evidence" value="ECO:0007669"/>
    <property type="project" value="UniProtKB-KW"/>
</dbReference>
<evidence type="ECO:0000313" key="9">
    <source>
        <dbReference type="EMBL" id="KRN65055.1"/>
    </source>
</evidence>
<evidence type="ECO:0000313" key="10">
    <source>
        <dbReference type="Proteomes" id="UP000051568"/>
    </source>
</evidence>
<dbReference type="CDD" id="cd00009">
    <property type="entry name" value="AAA"/>
    <property type="match status" value="1"/>
</dbReference>
<dbReference type="Gene3D" id="3.40.50.510">
    <property type="entry name" value="Phosphotransferase system, mannose-type IIA component"/>
    <property type="match status" value="1"/>
</dbReference>
<dbReference type="GO" id="GO:0005524">
    <property type="term" value="F:ATP binding"/>
    <property type="evidence" value="ECO:0007669"/>
    <property type="project" value="UniProtKB-KW"/>
</dbReference>
<keyword evidence="2" id="KW-0808">Transferase</keyword>
<dbReference type="AlphaFoldDB" id="A0A0R2IJ59"/>
<dbReference type="SUPFAM" id="SSF53062">
    <property type="entry name" value="PTS system fructose IIA component-like"/>
    <property type="match status" value="1"/>
</dbReference>
<dbReference type="PATRIC" id="fig|319652.3.peg.572"/>
<dbReference type="CDD" id="cd00133">
    <property type="entry name" value="PTS_IIB"/>
    <property type="match status" value="1"/>
</dbReference>
<accession>A0A0R2IJ59</accession>
<keyword evidence="5" id="KW-0238">DNA-binding</keyword>
<dbReference type="SUPFAM" id="SSF52540">
    <property type="entry name" value="P-loop containing nucleoside triphosphate hydrolases"/>
    <property type="match status" value="1"/>
</dbReference>
<feature type="domain" description="PRD" evidence="8">
    <location>
        <begin position="751"/>
        <end position="852"/>
    </location>
</feature>
<dbReference type="OrthoDB" id="9771372at2"/>
<dbReference type="Gene3D" id="1.10.1790.10">
    <property type="entry name" value="PRD domain"/>
    <property type="match status" value="1"/>
</dbReference>
<dbReference type="Gene3D" id="1.10.10.10">
    <property type="entry name" value="Winged helix-like DNA-binding domain superfamily/Winged helix DNA-binding domain"/>
    <property type="match status" value="1"/>
</dbReference>
<name>A0A0R2IJ59_9LACO</name>
<dbReference type="PANTHER" id="PTHR32071">
    <property type="entry name" value="TRANSCRIPTIONAL REGULATORY PROTEIN"/>
    <property type="match status" value="1"/>
</dbReference>
<dbReference type="PROSITE" id="PS51372">
    <property type="entry name" value="PRD_2"/>
    <property type="match status" value="1"/>
</dbReference>
<evidence type="ECO:0000256" key="5">
    <source>
        <dbReference type="ARBA" id="ARBA00023125"/>
    </source>
</evidence>
<sequence>MKSTDNIYNFLIKEHPDDKLTTQQIASSVGLSRGVVSSYLSQLYRENRLVKSGTRPVYWMVRREVTEFSKVIGYNGSLAKIIKQCTEAIIYPPKGFPLIITGPSGIGKSYLAKIIFEEAKRRTIINKDANFVVLNTADYANNPELLSSILFGFKKGAFTGADKDTPGLVDQANNGYLFLDEIHRLPTESQEKLFSLLDSGKFYPLGENKEAHKVNVRFIFATTEKLDNFMLKTFMRRVPMHIDLPAFRRRPFIERFELVFHAFRNEAKRTGRSIEVSLDQLNRLVRTDKPGNIGAMENDVQLICASGFENVDENECIFVGKPGEPTIFINANSSFEKTSYYSDLIKDQVIKLQKKTSNLLNRESSLDDLSLAVDQMLKATKLMVDEVLIKDLKIKVYKNLKEFLGERYGVDLNLDEEKVQQIASAFSLGELFNEDTVQLSKNELQKSFKKRYPRCFYLFRQFILHTFKRSIREMDLFCFPLMFQNKCVELESIHFTGILLAHGRNTATSIQSVVNNLCGNYIFEAFDMPIDVSIHDINEKVQHYLNQKGQSKDGIFVLFDMGSLNQMFKEIKHSSDDELLVINNLTTAMALDIGIRIQRGDSFKQITKAAQKFGDATGVQYYEGLSDRDNIIVSCMSGVGISEEIKKMMAESLSGKEQIITMDYKDLQHTLDTHEQDFFHKTNLVITTTNIETNLDISIINIYDIMEKPGYQELKRLLIEAGETPGNVDHLMESLLKFFSLEGIKDRLQFLNPDVVINEAQQITAKYQDYYQAEFEGKVRLNLYMHLSLMIERMLIRSHKDNEYTEIPLNNEQEKEFFSVSHAIFKGIEIKYNFKVDDYEISLMYQLLKSYI</sequence>
<reference evidence="9 10" key="1">
    <citation type="journal article" date="2015" name="Genome Announc.">
        <title>Expanding the biotechnology potential of lactobacilli through comparative genomics of 213 strains and associated genera.</title>
        <authorList>
            <person name="Sun Z."/>
            <person name="Harris H.M."/>
            <person name="McCann A."/>
            <person name="Guo C."/>
            <person name="Argimon S."/>
            <person name="Zhang W."/>
            <person name="Yang X."/>
            <person name="Jeffery I.B."/>
            <person name="Cooney J.C."/>
            <person name="Kagawa T.F."/>
            <person name="Liu W."/>
            <person name="Song Y."/>
            <person name="Salvetti E."/>
            <person name="Wrobel A."/>
            <person name="Rasinkangas P."/>
            <person name="Parkhill J."/>
            <person name="Rea M.C."/>
            <person name="O'Sullivan O."/>
            <person name="Ritari J."/>
            <person name="Douillard F.P."/>
            <person name="Paul Ross R."/>
            <person name="Yang R."/>
            <person name="Briner A.E."/>
            <person name="Felis G.E."/>
            <person name="de Vos W.M."/>
            <person name="Barrangou R."/>
            <person name="Klaenhammer T.R."/>
            <person name="Caufield P.W."/>
            <person name="Cui Y."/>
            <person name="Zhang H."/>
            <person name="O'Toole P.W."/>
        </authorList>
    </citation>
    <scope>NUCLEOTIDE SEQUENCE [LARGE SCALE GENOMIC DNA]</scope>
    <source>
        <strain evidence="9 10">DSM 17757</strain>
    </source>
</reference>
<gene>
    <name evidence="9" type="ORF">IV80_GL000565</name>
</gene>
<evidence type="ECO:0000256" key="1">
    <source>
        <dbReference type="ARBA" id="ARBA00020887"/>
    </source>
</evidence>
<dbReference type="InterPro" id="IPR036634">
    <property type="entry name" value="PRD_sf"/>
</dbReference>
<comment type="caution">
    <text evidence="9">The sequence shown here is derived from an EMBL/GenBank/DDBJ whole genome shotgun (WGS) entry which is preliminary data.</text>
</comment>
<evidence type="ECO:0000256" key="2">
    <source>
        <dbReference type="ARBA" id="ARBA00022679"/>
    </source>
</evidence>
<proteinExistence type="predicted"/>
<dbReference type="InterPro" id="IPR004701">
    <property type="entry name" value="PTS_EIIA_man-typ"/>
</dbReference>
<protein>
    <recommendedName>
        <fullName evidence="1">DNA translocase FtsK</fullName>
    </recommendedName>
</protein>
<keyword evidence="10" id="KW-1185">Reference proteome</keyword>
<dbReference type="RefSeq" id="WP_057752748.1">
    <property type="nucleotide sequence ID" value="NZ_BJVH01000012.1"/>
</dbReference>
<dbReference type="SUPFAM" id="SSF46785">
    <property type="entry name" value="Winged helix' DNA-binding domain"/>
    <property type="match status" value="1"/>
</dbReference>
<evidence type="ECO:0000256" key="4">
    <source>
        <dbReference type="ARBA" id="ARBA00022840"/>
    </source>
</evidence>
<feature type="domain" description="Sigma-54 factor interaction" evidence="6">
    <location>
        <begin position="71"/>
        <end position="305"/>
    </location>
</feature>